<dbReference type="EMBL" id="VTPC01005749">
    <property type="protein sequence ID" value="KAF2895621.1"/>
    <property type="molecule type" value="Genomic_DNA"/>
</dbReference>
<gene>
    <name evidence="1" type="ORF">ILUMI_10556</name>
</gene>
<dbReference type="Proteomes" id="UP000801492">
    <property type="component" value="Unassembled WGS sequence"/>
</dbReference>
<protein>
    <submittedName>
        <fullName evidence="1">Uncharacterized protein</fullName>
    </submittedName>
</protein>
<evidence type="ECO:0000313" key="1">
    <source>
        <dbReference type="EMBL" id="KAF2895621.1"/>
    </source>
</evidence>
<name>A0A8K0GE22_IGNLU</name>
<evidence type="ECO:0000313" key="2">
    <source>
        <dbReference type="Proteomes" id="UP000801492"/>
    </source>
</evidence>
<accession>A0A8K0GE22</accession>
<dbReference type="GO" id="GO:0003676">
    <property type="term" value="F:nucleic acid binding"/>
    <property type="evidence" value="ECO:0007669"/>
    <property type="project" value="InterPro"/>
</dbReference>
<feature type="non-terminal residue" evidence="1">
    <location>
        <position position="226"/>
    </location>
</feature>
<organism evidence="1 2">
    <name type="scientific">Ignelater luminosus</name>
    <name type="common">Cucubano</name>
    <name type="synonym">Pyrophorus luminosus</name>
    <dbReference type="NCBI Taxonomy" id="2038154"/>
    <lineage>
        <taxon>Eukaryota</taxon>
        <taxon>Metazoa</taxon>
        <taxon>Ecdysozoa</taxon>
        <taxon>Arthropoda</taxon>
        <taxon>Hexapoda</taxon>
        <taxon>Insecta</taxon>
        <taxon>Pterygota</taxon>
        <taxon>Neoptera</taxon>
        <taxon>Endopterygota</taxon>
        <taxon>Coleoptera</taxon>
        <taxon>Polyphaga</taxon>
        <taxon>Elateriformia</taxon>
        <taxon>Elateroidea</taxon>
        <taxon>Elateridae</taxon>
        <taxon>Agrypninae</taxon>
        <taxon>Pyrophorini</taxon>
        <taxon>Ignelater</taxon>
    </lineage>
</organism>
<sequence length="226" mass="26885">FFFENQTAVLAAVAHNPHVGFREVFRNSGISRTSVWRILKNHKFYRYHISIHQELHGDDFNNRVVFCNWALTQTQRDPQFFYQVMFYDLSTFTNHGDVNRHNMHGVWNTHTGYVKLSIRTLNGEKYRNLLQDELPILLEDVPLEVLQNMWFQHDACPAHYSAIPREMLNSDYSYCWVGRGGPTNWPVRSPYLTSTDFFLWCYLKEKVYTEILEKTWWNVLEAPANK</sequence>
<comment type="caution">
    <text evidence="1">The sequence shown here is derived from an EMBL/GenBank/DDBJ whole genome shotgun (WGS) entry which is preliminary data.</text>
</comment>
<dbReference type="PANTHER" id="PTHR47326">
    <property type="entry name" value="TRANSPOSABLE ELEMENT TC3 TRANSPOSASE-LIKE PROTEIN"/>
    <property type="match status" value="1"/>
</dbReference>
<dbReference type="PANTHER" id="PTHR47326:SF1">
    <property type="entry name" value="HTH PSQ-TYPE DOMAIN-CONTAINING PROTEIN"/>
    <property type="match status" value="1"/>
</dbReference>
<dbReference type="AlphaFoldDB" id="A0A8K0GE22"/>
<dbReference type="Gene3D" id="3.30.420.10">
    <property type="entry name" value="Ribonuclease H-like superfamily/Ribonuclease H"/>
    <property type="match status" value="1"/>
</dbReference>
<dbReference type="OrthoDB" id="6767312at2759"/>
<proteinExistence type="predicted"/>
<reference evidence="1" key="1">
    <citation type="submission" date="2019-08" db="EMBL/GenBank/DDBJ databases">
        <title>The genome of the North American firefly Photinus pyralis.</title>
        <authorList>
            <consortium name="Photinus pyralis genome working group"/>
            <person name="Fallon T.R."/>
            <person name="Sander Lower S.E."/>
            <person name="Weng J.-K."/>
        </authorList>
    </citation>
    <scope>NUCLEOTIDE SEQUENCE</scope>
    <source>
        <strain evidence="1">TRF0915ILg1</strain>
        <tissue evidence="1">Whole body</tissue>
    </source>
</reference>
<dbReference type="InterPro" id="IPR036397">
    <property type="entry name" value="RNaseH_sf"/>
</dbReference>
<keyword evidence="2" id="KW-1185">Reference proteome</keyword>